<dbReference type="SUPFAM" id="SSF55811">
    <property type="entry name" value="Nudix"/>
    <property type="match status" value="1"/>
</dbReference>
<protein>
    <submittedName>
        <fullName evidence="9">NUDIX domain-containing protein</fullName>
    </submittedName>
</protein>
<keyword evidence="4" id="KW-0378">Hydrolase</keyword>
<dbReference type="SUPFAM" id="SSF54593">
    <property type="entry name" value="Glyoxalase/Bleomycin resistance protein/Dihydroxybiphenyl dioxygenase"/>
    <property type="match status" value="1"/>
</dbReference>
<evidence type="ECO:0000259" key="8">
    <source>
        <dbReference type="PROSITE" id="PS51819"/>
    </source>
</evidence>
<evidence type="ECO:0000313" key="9">
    <source>
        <dbReference type="EMBL" id="QRG66411.1"/>
    </source>
</evidence>
<dbReference type="InterPro" id="IPR004360">
    <property type="entry name" value="Glyas_Fos-R_dOase_dom"/>
</dbReference>
<dbReference type="InterPro" id="IPR045121">
    <property type="entry name" value="CoAse"/>
</dbReference>
<evidence type="ECO:0000256" key="3">
    <source>
        <dbReference type="ARBA" id="ARBA00022723"/>
    </source>
</evidence>
<organism evidence="9 10">
    <name type="scientific">Brevibacillus choshinensis</name>
    <dbReference type="NCBI Taxonomy" id="54911"/>
    <lineage>
        <taxon>Bacteria</taxon>
        <taxon>Bacillati</taxon>
        <taxon>Bacillota</taxon>
        <taxon>Bacilli</taxon>
        <taxon>Bacillales</taxon>
        <taxon>Paenibacillaceae</taxon>
        <taxon>Brevibacillus</taxon>
    </lineage>
</organism>
<dbReference type="PANTHER" id="PTHR12992:SF11">
    <property type="entry name" value="MITOCHONDRIAL COENZYME A DIPHOSPHATASE NUDT8"/>
    <property type="match status" value="1"/>
</dbReference>
<name>A0ABX7FMA8_BRECH</name>
<dbReference type="PROSITE" id="PS51819">
    <property type="entry name" value="VOC"/>
    <property type="match status" value="1"/>
</dbReference>
<proteinExistence type="predicted"/>
<dbReference type="CDD" id="cd03426">
    <property type="entry name" value="NUDIX_CoAse_Nudt7"/>
    <property type="match status" value="1"/>
</dbReference>
<dbReference type="CDD" id="cd07253">
    <property type="entry name" value="GLOD5"/>
    <property type="match status" value="1"/>
</dbReference>
<dbReference type="Gene3D" id="3.10.180.10">
    <property type="entry name" value="2,3-Dihydroxybiphenyl 1,2-Dioxygenase, domain 1"/>
    <property type="match status" value="1"/>
</dbReference>
<evidence type="ECO:0000256" key="5">
    <source>
        <dbReference type="ARBA" id="ARBA00022842"/>
    </source>
</evidence>
<dbReference type="EMBL" id="CP069127">
    <property type="protein sequence ID" value="QRG66411.1"/>
    <property type="molecule type" value="Genomic_DNA"/>
</dbReference>
<evidence type="ECO:0000256" key="6">
    <source>
        <dbReference type="ARBA" id="ARBA00023211"/>
    </source>
</evidence>
<evidence type="ECO:0000256" key="1">
    <source>
        <dbReference type="ARBA" id="ARBA00001936"/>
    </source>
</evidence>
<reference evidence="9 10" key="1">
    <citation type="submission" date="2021-01" db="EMBL/GenBank/DDBJ databases">
        <title>Identification of strong promoters based on the transcriptome of Brevibacillus choshinensis.</title>
        <authorList>
            <person name="Yao D."/>
            <person name="Zhang K."/>
            <person name="Wu J."/>
        </authorList>
    </citation>
    <scope>NUCLEOTIDE SEQUENCE [LARGE SCALE GENOMIC DNA]</scope>
    <source>
        <strain evidence="9 10">HPD31-SP3</strain>
    </source>
</reference>
<keyword evidence="10" id="KW-1185">Reference proteome</keyword>
<evidence type="ECO:0000313" key="10">
    <source>
        <dbReference type="Proteomes" id="UP000596248"/>
    </source>
</evidence>
<comment type="cofactor">
    <cofactor evidence="2">
        <name>Mg(2+)</name>
        <dbReference type="ChEBI" id="CHEBI:18420"/>
    </cofactor>
</comment>
<sequence>MIDRLDHFVLTVQDIDATCRFYEQVLKMNTVTFGNGRRALQYGRQKINLHQAGREFEPKALHPVSGSADLCFLTSVPLEQVVQHVESCGVEIIEGPVQRTGAMGPILSVYLRDPDGNLIELSQALPTKEPAPVDPTVATISRVLGEREARIMGDERYGVFSVLLPLVQMEEGRLGILFEKRASTMRRQANEVCFPGGRSEEGDESRWATARRETSEELGLPLDRISYIGDLDILLGPGRGSIFPFVGFLTDITDMKPNPDEVGEVFILSLETLLSVQPAVHTTSSFMQPEEGFPFHLIPGGERYPWRSGTVEHLFYEVEGRVIWGMTARVLAHFLDLIRDDLQ</sequence>
<dbReference type="Gene3D" id="3.90.79.10">
    <property type="entry name" value="Nucleoside Triphosphate Pyrophosphohydrolase"/>
    <property type="match status" value="1"/>
</dbReference>
<dbReference type="Pfam" id="PF00903">
    <property type="entry name" value="Glyoxalase"/>
    <property type="match status" value="1"/>
</dbReference>
<dbReference type="Pfam" id="PF00293">
    <property type="entry name" value="NUDIX"/>
    <property type="match status" value="1"/>
</dbReference>
<dbReference type="PANTHER" id="PTHR12992">
    <property type="entry name" value="NUDIX HYDROLASE"/>
    <property type="match status" value="1"/>
</dbReference>
<keyword evidence="6" id="KW-0464">Manganese</keyword>
<gene>
    <name evidence="9" type="ORF">JNE38_23180</name>
</gene>
<dbReference type="InterPro" id="IPR037523">
    <property type="entry name" value="VOC_core"/>
</dbReference>
<accession>A0ABX7FMA8</accession>
<evidence type="ECO:0000259" key="7">
    <source>
        <dbReference type="PROSITE" id="PS51462"/>
    </source>
</evidence>
<evidence type="ECO:0000256" key="4">
    <source>
        <dbReference type="ARBA" id="ARBA00022801"/>
    </source>
</evidence>
<dbReference type="InterPro" id="IPR029068">
    <property type="entry name" value="Glyas_Bleomycin-R_OHBP_Dase"/>
</dbReference>
<dbReference type="RefSeq" id="WP_203353477.1">
    <property type="nucleotide sequence ID" value="NZ_CP069127.1"/>
</dbReference>
<evidence type="ECO:0000256" key="2">
    <source>
        <dbReference type="ARBA" id="ARBA00001946"/>
    </source>
</evidence>
<dbReference type="Proteomes" id="UP000596248">
    <property type="component" value="Chromosome"/>
</dbReference>
<keyword evidence="5" id="KW-0460">Magnesium</keyword>
<feature type="domain" description="VOC" evidence="8">
    <location>
        <begin position="4"/>
        <end position="124"/>
    </location>
</feature>
<dbReference type="PROSITE" id="PS51462">
    <property type="entry name" value="NUDIX"/>
    <property type="match status" value="1"/>
</dbReference>
<comment type="cofactor">
    <cofactor evidence="1">
        <name>Mn(2+)</name>
        <dbReference type="ChEBI" id="CHEBI:29035"/>
    </cofactor>
</comment>
<keyword evidence="3" id="KW-0479">Metal-binding</keyword>
<feature type="domain" description="Nudix hydrolase" evidence="7">
    <location>
        <begin position="155"/>
        <end position="293"/>
    </location>
</feature>
<dbReference type="InterPro" id="IPR000086">
    <property type="entry name" value="NUDIX_hydrolase_dom"/>
</dbReference>
<dbReference type="InterPro" id="IPR015797">
    <property type="entry name" value="NUDIX_hydrolase-like_dom_sf"/>
</dbReference>